<dbReference type="InterPro" id="IPR052557">
    <property type="entry name" value="CAP/Cytokinesis_protein"/>
</dbReference>
<feature type="signal peptide" evidence="1">
    <location>
        <begin position="1"/>
        <end position="23"/>
    </location>
</feature>
<dbReference type="AlphaFoldDB" id="A0A3M0G2X6"/>
<dbReference type="RefSeq" id="WP_121917421.1">
    <property type="nucleotide sequence ID" value="NZ_REFV01000008.1"/>
</dbReference>
<dbReference type="Pfam" id="PF01841">
    <property type="entry name" value="Transglut_core"/>
    <property type="match status" value="1"/>
</dbReference>
<reference evidence="3 4" key="1">
    <citation type="submission" date="2018-10" db="EMBL/GenBank/DDBJ databases">
        <title>Dokdonia luteus sp. nov., isolated from sea water.</title>
        <authorList>
            <person name="Zhou L.Y."/>
            <person name="Du Z.J."/>
        </authorList>
    </citation>
    <scope>NUCLEOTIDE SEQUENCE [LARGE SCALE GENOMIC DNA]</scope>
    <source>
        <strain evidence="3 4">SH27</strain>
    </source>
</reference>
<feature type="domain" description="Transglutaminase-like" evidence="2">
    <location>
        <begin position="99"/>
        <end position="165"/>
    </location>
</feature>
<keyword evidence="4" id="KW-1185">Reference proteome</keyword>
<dbReference type="OrthoDB" id="9788327at2"/>
<evidence type="ECO:0000313" key="4">
    <source>
        <dbReference type="Proteomes" id="UP000281985"/>
    </source>
</evidence>
<dbReference type="SUPFAM" id="SSF54001">
    <property type="entry name" value="Cysteine proteinases"/>
    <property type="match status" value="1"/>
</dbReference>
<evidence type="ECO:0000313" key="3">
    <source>
        <dbReference type="EMBL" id="RMB58497.1"/>
    </source>
</evidence>
<sequence length="217" mass="25166">MRKQLLFLLFAFGLLLGSTQQLVAQRSRVIINHLPKEKKTSSLKTLANQITRNTTTDTQKSRAIFTWIATNIDYDSDLRYNPKLQEEYFRSKDKLIKKALERKKTVCAGYAYLFQALCREVGIEASVIDGFTKKTVPSNTVRNQVHHTWNAVKLNGNWELLDITWATSFGKNGMPDTFWYRTRPQDFILTHYPKDVAWTLLKNPISFRRFEGVLATN</sequence>
<dbReference type="Proteomes" id="UP000281985">
    <property type="component" value="Unassembled WGS sequence"/>
</dbReference>
<keyword evidence="1" id="KW-0732">Signal</keyword>
<dbReference type="PANTHER" id="PTHR46333">
    <property type="entry name" value="CYTOKINESIS PROTEIN 3"/>
    <property type="match status" value="1"/>
</dbReference>
<proteinExistence type="predicted"/>
<evidence type="ECO:0000259" key="2">
    <source>
        <dbReference type="SMART" id="SM00460"/>
    </source>
</evidence>
<dbReference type="GO" id="GO:0005737">
    <property type="term" value="C:cytoplasm"/>
    <property type="evidence" value="ECO:0007669"/>
    <property type="project" value="TreeGrafter"/>
</dbReference>
<organism evidence="3 4">
    <name type="scientific">Dokdonia sinensis</name>
    <dbReference type="NCBI Taxonomy" id="2479847"/>
    <lineage>
        <taxon>Bacteria</taxon>
        <taxon>Pseudomonadati</taxon>
        <taxon>Bacteroidota</taxon>
        <taxon>Flavobacteriia</taxon>
        <taxon>Flavobacteriales</taxon>
        <taxon>Flavobacteriaceae</taxon>
        <taxon>Dokdonia</taxon>
    </lineage>
</organism>
<dbReference type="InterPro" id="IPR002931">
    <property type="entry name" value="Transglutaminase-like"/>
</dbReference>
<gene>
    <name evidence="3" type="ORF">EAX61_09325</name>
</gene>
<dbReference type="Gene3D" id="3.10.620.30">
    <property type="match status" value="1"/>
</dbReference>
<accession>A0A3M0G2X6</accession>
<comment type="caution">
    <text evidence="3">The sequence shown here is derived from an EMBL/GenBank/DDBJ whole genome shotgun (WGS) entry which is preliminary data.</text>
</comment>
<dbReference type="PANTHER" id="PTHR46333:SF2">
    <property type="entry name" value="CYTOKINESIS PROTEIN 3"/>
    <property type="match status" value="1"/>
</dbReference>
<name>A0A3M0G2X6_9FLAO</name>
<dbReference type="SMART" id="SM00460">
    <property type="entry name" value="TGc"/>
    <property type="match status" value="1"/>
</dbReference>
<protein>
    <recommendedName>
        <fullName evidence="2">Transglutaminase-like domain-containing protein</fullName>
    </recommendedName>
</protein>
<evidence type="ECO:0000256" key="1">
    <source>
        <dbReference type="SAM" id="SignalP"/>
    </source>
</evidence>
<feature type="chain" id="PRO_5018047318" description="Transglutaminase-like domain-containing protein" evidence="1">
    <location>
        <begin position="24"/>
        <end position="217"/>
    </location>
</feature>
<dbReference type="EMBL" id="REFV01000008">
    <property type="protein sequence ID" value="RMB58497.1"/>
    <property type="molecule type" value="Genomic_DNA"/>
</dbReference>
<dbReference type="InterPro" id="IPR038765">
    <property type="entry name" value="Papain-like_cys_pep_sf"/>
</dbReference>